<dbReference type="GO" id="GO:0004222">
    <property type="term" value="F:metalloendopeptidase activity"/>
    <property type="evidence" value="ECO:0007669"/>
    <property type="project" value="InterPro"/>
</dbReference>
<evidence type="ECO:0000256" key="5">
    <source>
        <dbReference type="ARBA" id="ARBA00022833"/>
    </source>
</evidence>
<dbReference type="AlphaFoldDB" id="A0A916X1K1"/>
<evidence type="ECO:0000256" key="6">
    <source>
        <dbReference type="ARBA" id="ARBA00023049"/>
    </source>
</evidence>
<gene>
    <name evidence="9" type="ORF">GCM10011316_28160</name>
</gene>
<dbReference type="OrthoDB" id="9814887at2"/>
<keyword evidence="10" id="KW-1185">Reference proteome</keyword>
<protein>
    <recommendedName>
        <fullName evidence="8">Peptidase M48 domain-containing protein</fullName>
    </recommendedName>
</protein>
<feature type="domain" description="Peptidase M48" evidence="8">
    <location>
        <begin position="73"/>
        <end position="261"/>
    </location>
</feature>
<keyword evidence="5" id="KW-0862">Zinc</keyword>
<evidence type="ECO:0000256" key="3">
    <source>
        <dbReference type="ARBA" id="ARBA00022723"/>
    </source>
</evidence>
<proteinExistence type="predicted"/>
<dbReference type="PROSITE" id="PS50005">
    <property type="entry name" value="TPR"/>
    <property type="match status" value="1"/>
</dbReference>
<reference evidence="9" key="2">
    <citation type="submission" date="2020-09" db="EMBL/GenBank/DDBJ databases">
        <authorList>
            <person name="Sun Q."/>
            <person name="Zhou Y."/>
        </authorList>
    </citation>
    <scope>NUCLEOTIDE SEQUENCE</scope>
    <source>
        <strain evidence="9">CGMCC 1.12426</strain>
    </source>
</reference>
<evidence type="ECO:0000256" key="7">
    <source>
        <dbReference type="PROSITE-ProRule" id="PRU00339"/>
    </source>
</evidence>
<dbReference type="Gene3D" id="1.25.40.10">
    <property type="entry name" value="Tetratricopeptide repeat domain"/>
    <property type="match status" value="1"/>
</dbReference>
<dbReference type="EMBL" id="BMFA01000008">
    <property type="protein sequence ID" value="GGB54476.1"/>
    <property type="molecule type" value="Genomic_DNA"/>
</dbReference>
<keyword evidence="3" id="KW-0479">Metal-binding</keyword>
<dbReference type="SUPFAM" id="SSF48452">
    <property type="entry name" value="TPR-like"/>
    <property type="match status" value="1"/>
</dbReference>
<name>A0A916X1K1_9HYPH</name>
<keyword evidence="7" id="KW-0802">TPR repeat</keyword>
<dbReference type="Gene3D" id="3.30.2010.10">
    <property type="entry name" value="Metalloproteases ('zincins'), catalytic domain"/>
    <property type="match status" value="1"/>
</dbReference>
<organism evidence="9 10">
    <name type="scientific">Roseibium aquae</name>
    <dbReference type="NCBI Taxonomy" id="1323746"/>
    <lineage>
        <taxon>Bacteria</taxon>
        <taxon>Pseudomonadati</taxon>
        <taxon>Pseudomonadota</taxon>
        <taxon>Alphaproteobacteria</taxon>
        <taxon>Hyphomicrobiales</taxon>
        <taxon>Stappiaceae</taxon>
        <taxon>Roseibium</taxon>
    </lineage>
</organism>
<dbReference type="PANTHER" id="PTHR22726">
    <property type="entry name" value="METALLOENDOPEPTIDASE OMA1"/>
    <property type="match status" value="1"/>
</dbReference>
<dbReference type="CDD" id="cd07324">
    <property type="entry name" value="M48C_Oma1-like"/>
    <property type="match status" value="1"/>
</dbReference>
<dbReference type="InterPro" id="IPR001915">
    <property type="entry name" value="Peptidase_M48"/>
</dbReference>
<keyword evidence="2" id="KW-0645">Protease</keyword>
<evidence type="ECO:0000313" key="9">
    <source>
        <dbReference type="EMBL" id="GGB54476.1"/>
    </source>
</evidence>
<accession>A0A916X1K1</accession>
<evidence type="ECO:0000313" key="10">
    <source>
        <dbReference type="Proteomes" id="UP000605148"/>
    </source>
</evidence>
<dbReference type="InterPro" id="IPR019734">
    <property type="entry name" value="TPR_rpt"/>
</dbReference>
<evidence type="ECO:0000256" key="2">
    <source>
        <dbReference type="ARBA" id="ARBA00022670"/>
    </source>
</evidence>
<keyword evidence="4" id="KW-0378">Hydrolase</keyword>
<dbReference type="GO" id="GO:0051603">
    <property type="term" value="P:proteolysis involved in protein catabolic process"/>
    <property type="evidence" value="ECO:0007669"/>
    <property type="project" value="TreeGrafter"/>
</dbReference>
<dbReference type="GO" id="GO:0046872">
    <property type="term" value="F:metal ion binding"/>
    <property type="evidence" value="ECO:0007669"/>
    <property type="project" value="UniProtKB-KW"/>
</dbReference>
<dbReference type="Proteomes" id="UP000605148">
    <property type="component" value="Unassembled WGS sequence"/>
</dbReference>
<reference evidence="9" key="1">
    <citation type="journal article" date="2014" name="Int. J. Syst. Evol. Microbiol.">
        <title>Complete genome sequence of Corynebacterium casei LMG S-19264T (=DSM 44701T), isolated from a smear-ripened cheese.</title>
        <authorList>
            <consortium name="US DOE Joint Genome Institute (JGI-PGF)"/>
            <person name="Walter F."/>
            <person name="Albersmeier A."/>
            <person name="Kalinowski J."/>
            <person name="Ruckert C."/>
        </authorList>
    </citation>
    <scope>NUCLEOTIDE SEQUENCE</scope>
    <source>
        <strain evidence="9">CGMCC 1.12426</strain>
    </source>
</reference>
<dbReference type="InterPro" id="IPR051156">
    <property type="entry name" value="Mito/Outer_Membr_Metalloprot"/>
</dbReference>
<evidence type="ECO:0000256" key="1">
    <source>
        <dbReference type="ARBA" id="ARBA00001947"/>
    </source>
</evidence>
<comment type="cofactor">
    <cofactor evidence="1">
        <name>Zn(2+)</name>
        <dbReference type="ChEBI" id="CHEBI:29105"/>
    </cofactor>
</comment>
<evidence type="ECO:0000256" key="4">
    <source>
        <dbReference type="ARBA" id="ARBA00022801"/>
    </source>
</evidence>
<dbReference type="Pfam" id="PF13432">
    <property type="entry name" value="TPR_16"/>
    <property type="match status" value="1"/>
</dbReference>
<evidence type="ECO:0000259" key="8">
    <source>
        <dbReference type="Pfam" id="PF01435"/>
    </source>
</evidence>
<keyword evidence="6" id="KW-0482">Metalloprotease</keyword>
<dbReference type="GO" id="GO:0016020">
    <property type="term" value="C:membrane"/>
    <property type="evidence" value="ECO:0007669"/>
    <property type="project" value="TreeGrafter"/>
</dbReference>
<dbReference type="Pfam" id="PF01435">
    <property type="entry name" value="Peptidase_M48"/>
    <property type="match status" value="1"/>
</dbReference>
<dbReference type="InterPro" id="IPR011990">
    <property type="entry name" value="TPR-like_helical_dom_sf"/>
</dbReference>
<sequence>MTDHFGVRAARFLGTRLQTGFRKGLAVSCAAAVALPLISSSALGPAPAFAQAGRKGLSLVRDAEIEGLLRDYATPIFRVANVMHSEPEIILVNDKSFNAFVPDSRRIFINIGVIMQAETPGEVIGVLAHETGHIEGRHLVRLRSAATNAQIMSVIGMILGAGAVAAGAASGSGTAASGGAAAAVGAGSVGQRTFLAYRRGEEVAADRAALRYLEATKQSARGMLATFDRMAGQEMFSARLVDPYAVSHPMARDRFRALETEARKSPYFDKPDDYILQYRHDMAKAKLLAFTSHPSAVTRRYPNSDKSLPAQYARAIAALQSRSRSAVGMIDALIRQHPNNPYFHEIKGQALIESGNPAAAVAPFRRALELRPHESQFKIWLGYALVASNNDAVLPEAERLLRQALQSDPNSSIGYSQLAIAHSRQGEVAEADLATARSLMVRGDFEAAKRYAARAQQKLNRGSPAWLQADDIVSYTPPQMERR</sequence>
<dbReference type="PANTHER" id="PTHR22726:SF1">
    <property type="entry name" value="METALLOENDOPEPTIDASE OMA1, MITOCHONDRIAL"/>
    <property type="match status" value="1"/>
</dbReference>
<feature type="repeat" description="TPR" evidence="7">
    <location>
        <begin position="341"/>
        <end position="374"/>
    </location>
</feature>
<comment type="caution">
    <text evidence="9">The sequence shown here is derived from an EMBL/GenBank/DDBJ whole genome shotgun (WGS) entry which is preliminary data.</text>
</comment>